<keyword evidence="2" id="KW-1185">Reference proteome</keyword>
<sequence length="64" mass="7556">MTRKTASFIIRSLNDLIQCYTLYRKFNLATSSLRNENLYCFNQQNHFNFCGGKKSTTTIFFKSE</sequence>
<proteinExistence type="predicted"/>
<evidence type="ECO:0000313" key="2">
    <source>
        <dbReference type="Proteomes" id="UP000887458"/>
    </source>
</evidence>
<protein>
    <submittedName>
        <fullName evidence="1">Uncharacterized protein</fullName>
    </submittedName>
</protein>
<name>A0ABQ8IY01_DERPT</name>
<accession>A0ABQ8IY01</accession>
<reference evidence="1 2" key="1">
    <citation type="journal article" date="2018" name="J. Allergy Clin. Immunol.">
        <title>High-quality assembly of Dermatophagoides pteronyssinus genome and transcriptome reveals a wide range of novel allergens.</title>
        <authorList>
            <person name="Liu X.Y."/>
            <person name="Yang K.Y."/>
            <person name="Wang M.Q."/>
            <person name="Kwok J.S."/>
            <person name="Zeng X."/>
            <person name="Yang Z."/>
            <person name="Xiao X.J."/>
            <person name="Lau C.P."/>
            <person name="Li Y."/>
            <person name="Huang Z.M."/>
            <person name="Ba J.G."/>
            <person name="Yim A.K."/>
            <person name="Ouyang C.Y."/>
            <person name="Ngai S.M."/>
            <person name="Chan T.F."/>
            <person name="Leung E.L."/>
            <person name="Liu L."/>
            <person name="Liu Z.G."/>
            <person name="Tsui S.K."/>
        </authorList>
    </citation>
    <scope>NUCLEOTIDE SEQUENCE [LARGE SCALE GENOMIC DNA]</scope>
    <source>
        <strain evidence="1">Derp</strain>
    </source>
</reference>
<reference evidence="1 2" key="2">
    <citation type="journal article" date="2022" name="Mol. Biol. Evol.">
        <title>Comparative Genomics Reveals Insights into the Divergent Evolution of Astigmatic Mites and Household Pest Adaptations.</title>
        <authorList>
            <person name="Xiong Q."/>
            <person name="Wan A.T."/>
            <person name="Liu X."/>
            <person name="Fung C.S."/>
            <person name="Xiao X."/>
            <person name="Malainual N."/>
            <person name="Hou J."/>
            <person name="Wang L."/>
            <person name="Wang M."/>
            <person name="Yang K.Y."/>
            <person name="Cui Y."/>
            <person name="Leung E.L."/>
            <person name="Nong W."/>
            <person name="Shin S.K."/>
            <person name="Au S.W."/>
            <person name="Jeong K.Y."/>
            <person name="Chew F.T."/>
            <person name="Hui J.H."/>
            <person name="Leung T.F."/>
            <person name="Tungtrongchitr A."/>
            <person name="Zhong N."/>
            <person name="Liu Z."/>
            <person name="Tsui S.K."/>
        </authorList>
    </citation>
    <scope>NUCLEOTIDE SEQUENCE [LARGE SCALE GENOMIC DNA]</scope>
    <source>
        <strain evidence="1">Derp</strain>
    </source>
</reference>
<comment type="caution">
    <text evidence="1">The sequence shown here is derived from an EMBL/GenBank/DDBJ whole genome shotgun (WGS) entry which is preliminary data.</text>
</comment>
<organism evidence="1 2">
    <name type="scientific">Dermatophagoides pteronyssinus</name>
    <name type="common">European house dust mite</name>
    <dbReference type="NCBI Taxonomy" id="6956"/>
    <lineage>
        <taxon>Eukaryota</taxon>
        <taxon>Metazoa</taxon>
        <taxon>Ecdysozoa</taxon>
        <taxon>Arthropoda</taxon>
        <taxon>Chelicerata</taxon>
        <taxon>Arachnida</taxon>
        <taxon>Acari</taxon>
        <taxon>Acariformes</taxon>
        <taxon>Sarcoptiformes</taxon>
        <taxon>Astigmata</taxon>
        <taxon>Psoroptidia</taxon>
        <taxon>Analgoidea</taxon>
        <taxon>Pyroglyphidae</taxon>
        <taxon>Dermatophagoidinae</taxon>
        <taxon>Dermatophagoides</taxon>
    </lineage>
</organism>
<evidence type="ECO:0000313" key="1">
    <source>
        <dbReference type="EMBL" id="KAH9415192.1"/>
    </source>
</evidence>
<dbReference type="EMBL" id="NJHN03000099">
    <property type="protein sequence ID" value="KAH9415192.1"/>
    <property type="molecule type" value="Genomic_DNA"/>
</dbReference>
<gene>
    <name evidence="1" type="ORF">DERP_006283</name>
</gene>
<dbReference type="Proteomes" id="UP000887458">
    <property type="component" value="Unassembled WGS sequence"/>
</dbReference>